<protein>
    <submittedName>
        <fullName evidence="3">CPBP family glutamic-type intramembrane protease</fullName>
    </submittedName>
</protein>
<feature type="transmembrane region" description="Helical" evidence="1">
    <location>
        <begin position="45"/>
        <end position="68"/>
    </location>
</feature>
<gene>
    <name evidence="3" type="ORF">ABWK59_33725</name>
</gene>
<dbReference type="GO" id="GO:0004175">
    <property type="term" value="F:endopeptidase activity"/>
    <property type="evidence" value="ECO:0007669"/>
    <property type="project" value="UniProtKB-ARBA"/>
</dbReference>
<feature type="transmembrane region" description="Helical" evidence="1">
    <location>
        <begin position="123"/>
        <end position="142"/>
    </location>
</feature>
<reference evidence="3" key="1">
    <citation type="submission" date="2024-06" db="EMBL/GenBank/DDBJ databases">
        <title>The genome sequences of Kitasatospora sp. strain HUAS MG31.</title>
        <authorList>
            <person name="Mo P."/>
        </authorList>
    </citation>
    <scope>NUCLEOTIDE SEQUENCE</scope>
    <source>
        <strain evidence="3">HUAS MG31</strain>
    </source>
</reference>
<dbReference type="EMBL" id="CP159872">
    <property type="protein sequence ID" value="XCM83530.1"/>
    <property type="molecule type" value="Genomic_DNA"/>
</dbReference>
<keyword evidence="1" id="KW-0472">Membrane</keyword>
<dbReference type="AlphaFoldDB" id="A0AAU8K690"/>
<keyword evidence="3" id="KW-0645">Protease</keyword>
<organism evidence="3">
    <name type="scientific">Kitasatospora camelliae</name>
    <dbReference type="NCBI Taxonomy" id="3156397"/>
    <lineage>
        <taxon>Bacteria</taxon>
        <taxon>Bacillati</taxon>
        <taxon>Actinomycetota</taxon>
        <taxon>Actinomycetes</taxon>
        <taxon>Kitasatosporales</taxon>
        <taxon>Streptomycetaceae</taxon>
        <taxon>Kitasatospora</taxon>
    </lineage>
</organism>
<name>A0AAU8K690_9ACTN</name>
<dbReference type="GO" id="GO:0006508">
    <property type="term" value="P:proteolysis"/>
    <property type="evidence" value="ECO:0007669"/>
    <property type="project" value="UniProtKB-KW"/>
</dbReference>
<keyword evidence="1" id="KW-0812">Transmembrane</keyword>
<feature type="transmembrane region" description="Helical" evidence="1">
    <location>
        <begin position="198"/>
        <end position="225"/>
    </location>
</feature>
<dbReference type="GO" id="GO:0080120">
    <property type="term" value="P:CAAX-box protein maturation"/>
    <property type="evidence" value="ECO:0007669"/>
    <property type="project" value="UniProtKB-ARBA"/>
</dbReference>
<evidence type="ECO:0000256" key="1">
    <source>
        <dbReference type="SAM" id="Phobius"/>
    </source>
</evidence>
<keyword evidence="3" id="KW-0378">Hydrolase</keyword>
<feature type="transmembrane region" description="Helical" evidence="1">
    <location>
        <begin position="80"/>
        <end position="103"/>
    </location>
</feature>
<feature type="domain" description="CAAX prenyl protease 2/Lysostaphin resistance protein A-like" evidence="2">
    <location>
        <begin position="133"/>
        <end position="218"/>
    </location>
</feature>
<feature type="transmembrane region" description="Helical" evidence="1">
    <location>
        <begin position="163"/>
        <end position="186"/>
    </location>
</feature>
<sequence length="246" mass="24509">MWSHTRSLELLVLVATVAPAELVRVATAFGPGAQADPRRSARWGLLGAPAAYLVVTALAVAVAADGGFTPDALTGWRTGAPWLAMAAAVGVALVGAEFAVGAVPRLLAGTGLPRLAVHRGGSATVGTVGGSYAAAVLVTAAAEELLYRGLWIGVLHERLRLPVAVAVAAAAVAYAVGHLFFGGLAVVQKTLSGTVFGLLAVVSGSLAVPLVAHLAQNAAVLALAVRQERGARAGALRPGGGREAAG</sequence>
<proteinExistence type="predicted"/>
<keyword evidence="1" id="KW-1133">Transmembrane helix</keyword>
<dbReference type="InterPro" id="IPR003675">
    <property type="entry name" value="Rce1/LyrA-like_dom"/>
</dbReference>
<evidence type="ECO:0000313" key="3">
    <source>
        <dbReference type="EMBL" id="XCM83530.1"/>
    </source>
</evidence>
<dbReference type="Pfam" id="PF02517">
    <property type="entry name" value="Rce1-like"/>
    <property type="match status" value="1"/>
</dbReference>
<dbReference type="KEGG" id="kcm:ABWK59_33725"/>
<evidence type="ECO:0000259" key="2">
    <source>
        <dbReference type="Pfam" id="PF02517"/>
    </source>
</evidence>
<accession>A0AAU8K690</accession>
<dbReference type="RefSeq" id="WP_354644466.1">
    <property type="nucleotide sequence ID" value="NZ_CP159872.1"/>
</dbReference>